<accession>A0ABN6FAH8</accession>
<dbReference type="InterPro" id="IPR012336">
    <property type="entry name" value="Thioredoxin-like_fold"/>
</dbReference>
<evidence type="ECO:0000259" key="1">
    <source>
        <dbReference type="Pfam" id="PF13192"/>
    </source>
</evidence>
<dbReference type="InterPro" id="IPR036249">
    <property type="entry name" value="Thioredoxin-like_sf"/>
</dbReference>
<dbReference type="RefSeq" id="WP_236890113.1">
    <property type="nucleotide sequence ID" value="NZ_AP024488.1"/>
</dbReference>
<protein>
    <recommendedName>
        <fullName evidence="1">Thioredoxin-like fold domain-containing protein</fullName>
    </recommendedName>
</protein>
<sequence length="161" mass="17780">MPETITRIRVGANTIGIIGLKHHLAEVAQSHGDASDAEITDELFTRLKTRNYIAAPATERYRSAFFKAYLTFVGREVPKEEGGPLSVRILGTGCGRCEKLESDIRRILSEEKILAECDHLREPKEIAAYGCFASPGLVINEELKVSGRVPTEQELRSLLGV</sequence>
<dbReference type="SUPFAM" id="SSF52833">
    <property type="entry name" value="Thioredoxin-like"/>
    <property type="match status" value="1"/>
</dbReference>
<dbReference type="Proteomes" id="UP001320148">
    <property type="component" value="Chromosome"/>
</dbReference>
<dbReference type="PANTHER" id="PTHR36450">
    <property type="entry name" value="THIOREDOXIN"/>
    <property type="match status" value="1"/>
</dbReference>
<dbReference type="EMBL" id="AP024488">
    <property type="protein sequence ID" value="BCS98736.1"/>
    <property type="molecule type" value="Genomic_DNA"/>
</dbReference>
<gene>
    <name evidence="2" type="ORF">DSLASN_43680</name>
</gene>
<dbReference type="NCBIfam" id="TIGR00412">
    <property type="entry name" value="redox_disulf_2"/>
    <property type="match status" value="1"/>
</dbReference>
<dbReference type="PANTHER" id="PTHR36450:SF1">
    <property type="entry name" value="THIOREDOXIN"/>
    <property type="match status" value="1"/>
</dbReference>
<feature type="domain" description="Thioredoxin-like fold" evidence="1">
    <location>
        <begin position="86"/>
        <end position="159"/>
    </location>
</feature>
<evidence type="ECO:0000313" key="2">
    <source>
        <dbReference type="EMBL" id="BCS98736.1"/>
    </source>
</evidence>
<dbReference type="Pfam" id="PF13192">
    <property type="entry name" value="Thioredoxin_3"/>
    <property type="match status" value="1"/>
</dbReference>
<dbReference type="Gene3D" id="3.40.30.10">
    <property type="entry name" value="Glutaredoxin"/>
    <property type="match status" value="1"/>
</dbReference>
<evidence type="ECO:0000313" key="3">
    <source>
        <dbReference type="Proteomes" id="UP001320148"/>
    </source>
</evidence>
<reference evidence="2 3" key="1">
    <citation type="submission" date="2021-02" db="EMBL/GenBank/DDBJ databases">
        <title>Complete genome of Desulfoluna sp. strain ASN36.</title>
        <authorList>
            <person name="Takahashi A."/>
            <person name="Kojima H."/>
            <person name="Fukui M."/>
        </authorList>
    </citation>
    <scope>NUCLEOTIDE SEQUENCE [LARGE SCALE GENOMIC DNA]</scope>
    <source>
        <strain evidence="2 3">ASN36</strain>
    </source>
</reference>
<dbReference type="InterPro" id="IPR005243">
    <property type="entry name" value="THIRX-like_proc"/>
</dbReference>
<keyword evidence="3" id="KW-1185">Reference proteome</keyword>
<proteinExistence type="predicted"/>
<name>A0ABN6FAH8_9BACT</name>
<organism evidence="2 3">
    <name type="scientific">Desulfoluna limicola</name>
    <dbReference type="NCBI Taxonomy" id="2810562"/>
    <lineage>
        <taxon>Bacteria</taxon>
        <taxon>Pseudomonadati</taxon>
        <taxon>Thermodesulfobacteriota</taxon>
        <taxon>Desulfobacteria</taxon>
        <taxon>Desulfobacterales</taxon>
        <taxon>Desulfolunaceae</taxon>
        <taxon>Desulfoluna</taxon>
    </lineage>
</organism>